<proteinExistence type="predicted"/>
<evidence type="ECO:0000313" key="1">
    <source>
        <dbReference type="EnsemblPlants" id="PAC:32962439.CDS.1"/>
    </source>
</evidence>
<dbReference type="InParanoid" id="A0A7I3ZLW8"/>
<dbReference type="EMBL" id="ABEU02000014">
    <property type="status" value="NOT_ANNOTATED_CDS"/>
    <property type="molecule type" value="Genomic_DNA"/>
</dbReference>
<sequence>MCAEDRWIKIVESLILAVLVLIAGGLSDPFSCQVERRKRAVSSLTSSLLTLYSQHGGRLEMILELS</sequence>
<organism evidence="1 2">
    <name type="scientific">Physcomitrium patens</name>
    <name type="common">Spreading-leaved earth moss</name>
    <name type="synonym">Physcomitrella patens</name>
    <dbReference type="NCBI Taxonomy" id="3218"/>
    <lineage>
        <taxon>Eukaryota</taxon>
        <taxon>Viridiplantae</taxon>
        <taxon>Streptophyta</taxon>
        <taxon>Embryophyta</taxon>
        <taxon>Bryophyta</taxon>
        <taxon>Bryophytina</taxon>
        <taxon>Bryopsida</taxon>
        <taxon>Funariidae</taxon>
        <taxon>Funariales</taxon>
        <taxon>Funariaceae</taxon>
        <taxon>Physcomitrium</taxon>
    </lineage>
</organism>
<dbReference type="Gramene" id="Pp3c14_11370V3.1">
    <property type="protein sequence ID" value="PAC:32962439.CDS.1"/>
    <property type="gene ID" value="Pp3c14_11370"/>
</dbReference>
<reference evidence="1 2" key="1">
    <citation type="journal article" date="2008" name="Science">
        <title>The Physcomitrella genome reveals evolutionary insights into the conquest of land by plants.</title>
        <authorList>
            <person name="Rensing S."/>
            <person name="Lang D."/>
            <person name="Zimmer A."/>
            <person name="Terry A."/>
            <person name="Salamov A."/>
            <person name="Shapiro H."/>
            <person name="Nishiyama T."/>
            <person name="Perroud P.-F."/>
            <person name="Lindquist E."/>
            <person name="Kamisugi Y."/>
            <person name="Tanahashi T."/>
            <person name="Sakakibara K."/>
            <person name="Fujita T."/>
            <person name="Oishi K."/>
            <person name="Shin-I T."/>
            <person name="Kuroki Y."/>
            <person name="Toyoda A."/>
            <person name="Suzuki Y."/>
            <person name="Hashimoto A."/>
            <person name="Yamaguchi K."/>
            <person name="Sugano A."/>
            <person name="Kohara Y."/>
            <person name="Fujiyama A."/>
            <person name="Anterola A."/>
            <person name="Aoki S."/>
            <person name="Ashton N."/>
            <person name="Barbazuk W.B."/>
            <person name="Barker E."/>
            <person name="Bennetzen J."/>
            <person name="Bezanilla M."/>
            <person name="Blankenship R."/>
            <person name="Cho S.H."/>
            <person name="Dutcher S."/>
            <person name="Estelle M."/>
            <person name="Fawcett J.A."/>
            <person name="Gundlach H."/>
            <person name="Hanada K."/>
            <person name="Heyl A."/>
            <person name="Hicks K.A."/>
            <person name="Hugh J."/>
            <person name="Lohr M."/>
            <person name="Mayer K."/>
            <person name="Melkozernov A."/>
            <person name="Murata T."/>
            <person name="Nelson D."/>
            <person name="Pils B."/>
            <person name="Prigge M."/>
            <person name="Reiss B."/>
            <person name="Renner T."/>
            <person name="Rombauts S."/>
            <person name="Rushton P."/>
            <person name="Sanderfoot A."/>
            <person name="Schween G."/>
            <person name="Shiu S.-H."/>
            <person name="Stueber K."/>
            <person name="Theodoulou F.L."/>
            <person name="Tu H."/>
            <person name="Van de Peer Y."/>
            <person name="Verrier P.J."/>
            <person name="Waters E."/>
            <person name="Wood A."/>
            <person name="Yang L."/>
            <person name="Cove D."/>
            <person name="Cuming A."/>
            <person name="Hasebe M."/>
            <person name="Lucas S."/>
            <person name="Mishler D.B."/>
            <person name="Reski R."/>
            <person name="Grigoriev I."/>
            <person name="Quatrano R.S."/>
            <person name="Boore J.L."/>
        </authorList>
    </citation>
    <scope>NUCLEOTIDE SEQUENCE [LARGE SCALE GENOMIC DNA]</scope>
    <source>
        <strain evidence="1 2">cv. Gransden 2004</strain>
    </source>
</reference>
<dbReference type="EnsemblPlants" id="Pp3c14_11370V3.2">
    <property type="protein sequence ID" value="PAC:32962440.CDS.1"/>
    <property type="gene ID" value="Pp3c14_11370"/>
</dbReference>
<keyword evidence="2" id="KW-1185">Reference proteome</keyword>
<dbReference type="EnsemblPlants" id="Pp3c14_11370V3.1">
    <property type="protein sequence ID" value="PAC:32962439.CDS.1"/>
    <property type="gene ID" value="Pp3c14_11370"/>
</dbReference>
<accession>A0A7I3ZLW8</accession>
<dbReference type="Gramene" id="Pp3c14_11370V3.2">
    <property type="protein sequence ID" value="PAC:32962440.CDS.1"/>
    <property type="gene ID" value="Pp3c14_11370"/>
</dbReference>
<reference evidence="1 2" key="2">
    <citation type="journal article" date="2018" name="Plant J.">
        <title>The Physcomitrella patens chromosome-scale assembly reveals moss genome structure and evolution.</title>
        <authorList>
            <person name="Lang D."/>
            <person name="Ullrich K.K."/>
            <person name="Murat F."/>
            <person name="Fuchs J."/>
            <person name="Jenkins J."/>
            <person name="Haas F.B."/>
            <person name="Piednoel M."/>
            <person name="Gundlach H."/>
            <person name="Van Bel M."/>
            <person name="Meyberg R."/>
            <person name="Vives C."/>
            <person name="Morata J."/>
            <person name="Symeonidi A."/>
            <person name="Hiss M."/>
            <person name="Muchero W."/>
            <person name="Kamisugi Y."/>
            <person name="Saleh O."/>
            <person name="Blanc G."/>
            <person name="Decker E.L."/>
            <person name="van Gessel N."/>
            <person name="Grimwood J."/>
            <person name="Hayes R.D."/>
            <person name="Graham S.W."/>
            <person name="Gunter L.E."/>
            <person name="McDaniel S.F."/>
            <person name="Hoernstein S.N.W."/>
            <person name="Larsson A."/>
            <person name="Li F.W."/>
            <person name="Perroud P.F."/>
            <person name="Phillips J."/>
            <person name="Ranjan P."/>
            <person name="Rokshar D.S."/>
            <person name="Rothfels C.J."/>
            <person name="Schneider L."/>
            <person name="Shu S."/>
            <person name="Stevenson D.W."/>
            <person name="Thummler F."/>
            <person name="Tillich M."/>
            <person name="Villarreal Aguilar J.C."/>
            <person name="Widiez T."/>
            <person name="Wong G.K."/>
            <person name="Wymore A."/>
            <person name="Zhang Y."/>
            <person name="Zimmer A.D."/>
            <person name="Quatrano R.S."/>
            <person name="Mayer K.F.X."/>
            <person name="Goodstein D."/>
            <person name="Casacuberta J.M."/>
            <person name="Vandepoele K."/>
            <person name="Reski R."/>
            <person name="Cuming A.C."/>
            <person name="Tuskan G.A."/>
            <person name="Maumus F."/>
            <person name="Salse J."/>
            <person name="Schmutz J."/>
            <person name="Rensing S.A."/>
        </authorList>
    </citation>
    <scope>NUCLEOTIDE SEQUENCE [LARGE SCALE GENOMIC DNA]</scope>
    <source>
        <strain evidence="1 2">cv. Gransden 2004</strain>
    </source>
</reference>
<dbReference type="AlphaFoldDB" id="A0A7I3ZLW8"/>
<reference evidence="1" key="3">
    <citation type="submission" date="2020-12" db="UniProtKB">
        <authorList>
            <consortium name="EnsemblPlants"/>
        </authorList>
    </citation>
    <scope>IDENTIFICATION</scope>
</reference>
<protein>
    <submittedName>
        <fullName evidence="1">Uncharacterized protein</fullName>
    </submittedName>
</protein>
<name>A0A7I3ZLW8_PHYPA</name>
<evidence type="ECO:0000313" key="2">
    <source>
        <dbReference type="Proteomes" id="UP000006727"/>
    </source>
</evidence>
<dbReference type="Proteomes" id="UP000006727">
    <property type="component" value="Chromosome 14"/>
</dbReference>